<dbReference type="InterPro" id="IPR018060">
    <property type="entry name" value="HTH_AraC"/>
</dbReference>
<keyword evidence="3" id="KW-0804">Transcription</keyword>
<dbReference type="Pfam" id="PF12833">
    <property type="entry name" value="HTH_18"/>
    <property type="match status" value="1"/>
</dbReference>
<reference evidence="5 6" key="1">
    <citation type="submission" date="2015-04" db="EMBL/GenBank/DDBJ databases">
        <title>Draft genome sequence of bacteremic isolate Catabacter hongkongensis type strain HKU16T.</title>
        <authorList>
            <person name="Lau S.K."/>
            <person name="Teng J.L."/>
            <person name="Huang Y."/>
            <person name="Curreem S.O."/>
            <person name="Tsui S.K."/>
            <person name="Woo P.C."/>
        </authorList>
    </citation>
    <scope>NUCLEOTIDE SEQUENCE [LARGE SCALE GENOMIC DNA]</scope>
    <source>
        <strain evidence="5 6">HKU16</strain>
    </source>
</reference>
<protein>
    <submittedName>
        <fullName evidence="5">Transcriptional regulator, AraC family</fullName>
    </submittedName>
</protein>
<dbReference type="AlphaFoldDB" id="A0A0M2NJH6"/>
<evidence type="ECO:0000313" key="5">
    <source>
        <dbReference type="EMBL" id="KKI50582.1"/>
    </source>
</evidence>
<evidence type="ECO:0000259" key="4">
    <source>
        <dbReference type="PROSITE" id="PS01124"/>
    </source>
</evidence>
<name>A0A0M2NJH6_9FIRM</name>
<sequence>MIVSNSIKDVYTLYERLGGVREDTQRGVIYRFPGGCGAKAYGRVELCGDPASLMFAKSDITIYEGYLSRTQLRQKYMGFSINNADAVETYRRRDEKRTLDAGLHFYVCISTVPFFMRVPKGAHLTFTALYFFEDFFTRNNVSLPADFWPLCDKLLNAETVFLPTLSALCRQIESCSLSGAAFDLFLRGQGLAAAGMIMDYMDRSRTEPCISLRREDHLLLEQAKQILKKELIHPPTISVLSSMVGINKNKLQEGFRLTEGKSVSEYLRAVRVERAVELLTSTSLPVEKIAAEVGYHSKANFYHTFQNVYGYTPGQLRGMMAEEKRTRIDNSSWSK</sequence>
<evidence type="ECO:0000256" key="2">
    <source>
        <dbReference type="ARBA" id="ARBA00023125"/>
    </source>
</evidence>
<evidence type="ECO:0000313" key="6">
    <source>
        <dbReference type="Proteomes" id="UP000034076"/>
    </source>
</evidence>
<comment type="caution">
    <text evidence="5">The sequence shown here is derived from an EMBL/GenBank/DDBJ whole genome shotgun (WGS) entry which is preliminary data.</text>
</comment>
<organism evidence="5 6">
    <name type="scientific">Christensenella hongkongensis</name>
    <dbReference type="NCBI Taxonomy" id="270498"/>
    <lineage>
        <taxon>Bacteria</taxon>
        <taxon>Bacillati</taxon>
        <taxon>Bacillota</taxon>
        <taxon>Clostridia</taxon>
        <taxon>Christensenellales</taxon>
        <taxon>Christensenellaceae</taxon>
        <taxon>Christensenella</taxon>
    </lineage>
</organism>
<dbReference type="Gene3D" id="1.10.10.60">
    <property type="entry name" value="Homeodomain-like"/>
    <property type="match status" value="1"/>
</dbReference>
<dbReference type="GO" id="GO:0003700">
    <property type="term" value="F:DNA-binding transcription factor activity"/>
    <property type="evidence" value="ECO:0007669"/>
    <property type="project" value="InterPro"/>
</dbReference>
<dbReference type="Proteomes" id="UP000034076">
    <property type="component" value="Unassembled WGS sequence"/>
</dbReference>
<proteinExistence type="predicted"/>
<evidence type="ECO:0000256" key="3">
    <source>
        <dbReference type="ARBA" id="ARBA00023163"/>
    </source>
</evidence>
<evidence type="ECO:0000256" key="1">
    <source>
        <dbReference type="ARBA" id="ARBA00023015"/>
    </source>
</evidence>
<dbReference type="SMART" id="SM00342">
    <property type="entry name" value="HTH_ARAC"/>
    <property type="match status" value="1"/>
</dbReference>
<dbReference type="OrthoDB" id="9816335at2"/>
<dbReference type="PANTHER" id="PTHR47893">
    <property type="entry name" value="REGULATORY PROTEIN PCHR"/>
    <property type="match status" value="1"/>
</dbReference>
<dbReference type="SUPFAM" id="SSF46689">
    <property type="entry name" value="Homeodomain-like"/>
    <property type="match status" value="1"/>
</dbReference>
<keyword evidence="1" id="KW-0805">Transcription regulation</keyword>
<feature type="domain" description="HTH araC/xylS-type" evidence="4">
    <location>
        <begin position="221"/>
        <end position="319"/>
    </location>
</feature>
<dbReference type="InterPro" id="IPR018062">
    <property type="entry name" value="HTH_AraC-typ_CS"/>
</dbReference>
<dbReference type="EMBL" id="LAYJ01000103">
    <property type="protein sequence ID" value="KKI50582.1"/>
    <property type="molecule type" value="Genomic_DNA"/>
</dbReference>
<dbReference type="InterPro" id="IPR009057">
    <property type="entry name" value="Homeodomain-like_sf"/>
</dbReference>
<keyword evidence="2" id="KW-0238">DNA-binding</keyword>
<gene>
    <name evidence="5" type="ORF">CHK_1876</name>
</gene>
<accession>A0A0M2NJH6</accession>
<dbReference type="InterPro" id="IPR053142">
    <property type="entry name" value="PchR_regulatory_protein"/>
</dbReference>
<dbReference type="STRING" id="270498.CHK_1876"/>
<dbReference type="PROSITE" id="PS01124">
    <property type="entry name" value="HTH_ARAC_FAMILY_2"/>
    <property type="match status" value="1"/>
</dbReference>
<dbReference type="PROSITE" id="PS00041">
    <property type="entry name" value="HTH_ARAC_FAMILY_1"/>
    <property type="match status" value="1"/>
</dbReference>
<dbReference type="GO" id="GO:0043565">
    <property type="term" value="F:sequence-specific DNA binding"/>
    <property type="evidence" value="ECO:0007669"/>
    <property type="project" value="InterPro"/>
</dbReference>
<keyword evidence="6" id="KW-1185">Reference proteome</keyword>
<dbReference type="PANTHER" id="PTHR47893:SF1">
    <property type="entry name" value="REGULATORY PROTEIN PCHR"/>
    <property type="match status" value="1"/>
</dbReference>
<dbReference type="RefSeq" id="WP_046443736.1">
    <property type="nucleotide sequence ID" value="NZ_LAYJ01000103.1"/>
</dbReference>